<feature type="domain" description="ZZ-type" evidence="7">
    <location>
        <begin position="395"/>
        <end position="460"/>
    </location>
</feature>
<evidence type="ECO:0000256" key="4">
    <source>
        <dbReference type="PROSITE-ProRule" id="PRU00228"/>
    </source>
</evidence>
<dbReference type="PANTHER" id="PTHR15898">
    <property type="entry name" value="BIFUNCTIONAL APOPTOSIS REGULATOR"/>
    <property type="match status" value="1"/>
</dbReference>
<dbReference type="SMART" id="SM00184">
    <property type="entry name" value="RING"/>
    <property type="match status" value="1"/>
</dbReference>
<dbReference type="Gene3D" id="3.30.60.90">
    <property type="match status" value="1"/>
</dbReference>
<dbReference type="PROSITE" id="PS50135">
    <property type="entry name" value="ZF_ZZ_2"/>
    <property type="match status" value="1"/>
</dbReference>
<protein>
    <submittedName>
        <fullName evidence="8">Zinc finger, ZZ type protein</fullName>
    </submittedName>
</protein>
<dbReference type="Pfam" id="PF00569">
    <property type="entry name" value="ZZ"/>
    <property type="match status" value="1"/>
</dbReference>
<dbReference type="PANTHER" id="PTHR15898:SF13">
    <property type="entry name" value="BIFUNCTIONAL APOPTOSIS REGULATOR"/>
    <property type="match status" value="1"/>
</dbReference>
<evidence type="ECO:0000256" key="1">
    <source>
        <dbReference type="ARBA" id="ARBA00022723"/>
    </source>
</evidence>
<feature type="region of interest" description="Disordered" evidence="5">
    <location>
        <begin position="1"/>
        <end position="26"/>
    </location>
</feature>
<dbReference type="PROSITE" id="PS50089">
    <property type="entry name" value="ZF_RING_2"/>
    <property type="match status" value="1"/>
</dbReference>
<dbReference type="InterPro" id="IPR000433">
    <property type="entry name" value="Znf_ZZ"/>
</dbReference>
<dbReference type="SUPFAM" id="SSF57850">
    <property type="entry name" value="RING/U-box"/>
    <property type="match status" value="2"/>
</dbReference>
<evidence type="ECO:0000259" key="6">
    <source>
        <dbReference type="PROSITE" id="PS50089"/>
    </source>
</evidence>
<evidence type="ECO:0000313" key="9">
    <source>
        <dbReference type="Proteomes" id="UP000028837"/>
    </source>
</evidence>
<keyword evidence="3" id="KW-0862">Zinc</keyword>
<gene>
    <name evidence="8" type="ORF">TGDOM2_270300</name>
</gene>
<accession>A0A086KH67</accession>
<evidence type="ECO:0000313" key="8">
    <source>
        <dbReference type="EMBL" id="KFG43735.1"/>
    </source>
</evidence>
<comment type="caution">
    <text evidence="8">The sequence shown here is derived from an EMBL/GenBank/DDBJ whole genome shotgun (WGS) entry which is preliminary data.</text>
</comment>
<feature type="domain" description="RING-type" evidence="6">
    <location>
        <begin position="113"/>
        <end position="153"/>
    </location>
</feature>
<dbReference type="AlphaFoldDB" id="A0A086KH67"/>
<dbReference type="EMBL" id="AHZU02000489">
    <property type="protein sequence ID" value="KFG43735.1"/>
    <property type="molecule type" value="Genomic_DNA"/>
</dbReference>
<name>A0A086KH67_TOXGO</name>
<dbReference type="OrthoDB" id="264917at2759"/>
<dbReference type="GO" id="GO:0061630">
    <property type="term" value="F:ubiquitin protein ligase activity"/>
    <property type="evidence" value="ECO:0007669"/>
    <property type="project" value="TreeGrafter"/>
</dbReference>
<evidence type="ECO:0000256" key="2">
    <source>
        <dbReference type="ARBA" id="ARBA00022771"/>
    </source>
</evidence>
<reference evidence="8 9" key="1">
    <citation type="submission" date="2014-02" db="EMBL/GenBank/DDBJ databases">
        <authorList>
            <person name="Sibley D."/>
            <person name="Venepally P."/>
            <person name="Karamycheva S."/>
            <person name="Hadjithomas M."/>
            <person name="Khan A."/>
            <person name="Brunk B."/>
            <person name="Roos D."/>
            <person name="Caler E."/>
            <person name="Lorenzi H."/>
        </authorList>
    </citation>
    <scope>NUCLEOTIDE SEQUENCE [LARGE SCALE GENOMIC DNA]</scope>
    <source>
        <strain evidence="8 9">GAB2-2007-GAL-DOM2</strain>
    </source>
</reference>
<evidence type="ECO:0000256" key="5">
    <source>
        <dbReference type="SAM" id="MobiDB-lite"/>
    </source>
</evidence>
<evidence type="ECO:0000259" key="7">
    <source>
        <dbReference type="PROSITE" id="PS50135"/>
    </source>
</evidence>
<feature type="region of interest" description="Disordered" evidence="5">
    <location>
        <begin position="48"/>
        <end position="75"/>
    </location>
</feature>
<dbReference type="InterPro" id="IPR013083">
    <property type="entry name" value="Znf_RING/FYVE/PHD"/>
</dbReference>
<dbReference type="GO" id="GO:0043161">
    <property type="term" value="P:proteasome-mediated ubiquitin-dependent protein catabolic process"/>
    <property type="evidence" value="ECO:0007669"/>
    <property type="project" value="TreeGrafter"/>
</dbReference>
<dbReference type="CDD" id="cd23132">
    <property type="entry name" value="RING-HC_PRT1-like"/>
    <property type="match status" value="1"/>
</dbReference>
<dbReference type="Pfam" id="PF13923">
    <property type="entry name" value="zf-C3HC4_2"/>
    <property type="match status" value="1"/>
</dbReference>
<sequence>MGDTQSVPASRRGGQGTETAEEHGNADSSFLSLNYFSRRTPVEIYAVPLHPGLDNDGSESRGLQNGDPPRQSQVARRIDGTTQQIMIFPVNAEDEEEDVRKLTGEAPEQEFMCSVCLELLWKPVVLECGHVFCFWCGYQCMNVYDVSRCPLCKNAFDKFPRVCRPLNLFLLQHFPRTTALRDREMAEFEFNRRRQSPCHLRIFDLSSGASTDVVNRCSPNLLEALRAKAPDIAEMMLYWSNVARNSNSWGRGEGTDADCDKAEADNEAKDDTDNFSVDAEMDDLDEGDTTVRPVDIAAIVTGHVRNRGDEPIQAMESETEEMAEEEHSSSRSSGIPAPPLEPESDGMAADQALPDGSPEEQPTLARDSDSEDGGDTLSHHPLFNENLLNMEDFVHYGVSCDGCGKMPIVGRRHTCVDCGKAACDFDLCGACQDAGYNKPGRFNQNHSADHEVRLVEHSAAEWWIQSLNRMRKIHPELSVHQILQWILMHYQDIRIADNQHHEEAGVTNATAVTENESTTA</sequence>
<dbReference type="FunFam" id="3.30.40.10:FF:000489">
    <property type="entry name" value="E3 ubiquitin-protein ligase PRT1"/>
    <property type="match status" value="1"/>
</dbReference>
<feature type="region of interest" description="Disordered" evidence="5">
    <location>
        <begin position="249"/>
        <end position="275"/>
    </location>
</feature>
<proteinExistence type="predicted"/>
<feature type="region of interest" description="Disordered" evidence="5">
    <location>
        <begin position="316"/>
        <end position="380"/>
    </location>
</feature>
<dbReference type="VEuPathDB" id="ToxoDB:TGDOM2_270300"/>
<keyword evidence="2 4" id="KW-0863">Zinc-finger</keyword>
<dbReference type="InterPro" id="IPR043145">
    <property type="entry name" value="Znf_ZZ_sf"/>
</dbReference>
<keyword evidence="1" id="KW-0479">Metal-binding</keyword>
<evidence type="ECO:0000256" key="3">
    <source>
        <dbReference type="ARBA" id="ARBA00022833"/>
    </source>
</evidence>
<dbReference type="Gene3D" id="3.30.40.10">
    <property type="entry name" value="Zinc/RING finger domain, C3HC4 (zinc finger)"/>
    <property type="match status" value="1"/>
</dbReference>
<organism evidence="8 9">
    <name type="scientific">Toxoplasma gondii GAB2-2007-GAL-DOM2</name>
    <dbReference type="NCBI Taxonomy" id="1130820"/>
    <lineage>
        <taxon>Eukaryota</taxon>
        <taxon>Sar</taxon>
        <taxon>Alveolata</taxon>
        <taxon>Apicomplexa</taxon>
        <taxon>Conoidasida</taxon>
        <taxon>Coccidia</taxon>
        <taxon>Eucoccidiorida</taxon>
        <taxon>Eimeriorina</taxon>
        <taxon>Sarcocystidae</taxon>
        <taxon>Toxoplasma</taxon>
    </lineage>
</organism>
<feature type="compositionally biased region" description="Basic and acidic residues" evidence="5">
    <location>
        <begin position="258"/>
        <end position="272"/>
    </location>
</feature>
<dbReference type="InterPro" id="IPR001841">
    <property type="entry name" value="Znf_RING"/>
</dbReference>
<dbReference type="Proteomes" id="UP000028837">
    <property type="component" value="Unassembled WGS sequence"/>
</dbReference>
<dbReference type="GO" id="GO:0008270">
    <property type="term" value="F:zinc ion binding"/>
    <property type="evidence" value="ECO:0007669"/>
    <property type="project" value="UniProtKB-KW"/>
</dbReference>